<sequence length="74" mass="7693">MKFLGISRNLPGAVKAAQEIGIRAWALTGPAPNSLAGVVDGYVPVEGVGPTVHEVHRALIHALCTALDHRSGVE</sequence>
<accession>A0A848KS87</accession>
<dbReference type="Proteomes" id="UP000550729">
    <property type="component" value="Unassembled WGS sequence"/>
</dbReference>
<dbReference type="RefSeq" id="WP_170194334.1">
    <property type="nucleotide sequence ID" value="NZ_JABBNB010000010.1"/>
</dbReference>
<evidence type="ECO:0000313" key="1">
    <source>
        <dbReference type="EMBL" id="NMO01824.1"/>
    </source>
</evidence>
<gene>
    <name evidence="1" type="ORF">HH308_11440</name>
</gene>
<reference evidence="1 2" key="1">
    <citation type="submission" date="2020-04" db="EMBL/GenBank/DDBJ databases">
        <title>Gordonia sp. nov. TBRC 11910.</title>
        <authorList>
            <person name="Suriyachadkun C."/>
        </authorList>
    </citation>
    <scope>NUCLEOTIDE SEQUENCE [LARGE SCALE GENOMIC DNA]</scope>
    <source>
        <strain evidence="1 2">TBRC 11910</strain>
    </source>
</reference>
<organism evidence="1 2">
    <name type="scientific">Gordonia asplenii</name>
    <dbReference type="NCBI Taxonomy" id="2725283"/>
    <lineage>
        <taxon>Bacteria</taxon>
        <taxon>Bacillati</taxon>
        <taxon>Actinomycetota</taxon>
        <taxon>Actinomycetes</taxon>
        <taxon>Mycobacteriales</taxon>
        <taxon>Gordoniaceae</taxon>
        <taxon>Gordonia</taxon>
    </lineage>
</organism>
<dbReference type="GO" id="GO:1901135">
    <property type="term" value="P:carbohydrate derivative metabolic process"/>
    <property type="evidence" value="ECO:0007669"/>
    <property type="project" value="InterPro"/>
</dbReference>
<proteinExistence type="predicted"/>
<name>A0A848KS87_9ACTN</name>
<evidence type="ECO:0000313" key="2">
    <source>
        <dbReference type="Proteomes" id="UP000550729"/>
    </source>
</evidence>
<dbReference type="EMBL" id="JABBNB010000010">
    <property type="protein sequence ID" value="NMO01824.1"/>
    <property type="molecule type" value="Genomic_DNA"/>
</dbReference>
<protein>
    <submittedName>
        <fullName evidence="1">Uncharacterized protein</fullName>
    </submittedName>
</protein>
<dbReference type="InterPro" id="IPR046348">
    <property type="entry name" value="SIS_dom_sf"/>
</dbReference>
<dbReference type="AlphaFoldDB" id="A0A848KS87"/>
<comment type="caution">
    <text evidence="1">The sequence shown here is derived from an EMBL/GenBank/DDBJ whole genome shotgun (WGS) entry which is preliminary data.</text>
</comment>
<keyword evidence="2" id="KW-1185">Reference proteome</keyword>
<dbReference type="GO" id="GO:0097367">
    <property type="term" value="F:carbohydrate derivative binding"/>
    <property type="evidence" value="ECO:0007669"/>
    <property type="project" value="InterPro"/>
</dbReference>
<dbReference type="SUPFAM" id="SSF53697">
    <property type="entry name" value="SIS domain"/>
    <property type="match status" value="1"/>
</dbReference>
<dbReference type="Gene3D" id="3.40.50.10490">
    <property type="entry name" value="Glucose-6-phosphate isomerase like protein, domain 1"/>
    <property type="match status" value="1"/>
</dbReference>